<feature type="transmembrane region" description="Helical" evidence="9">
    <location>
        <begin position="60"/>
        <end position="80"/>
    </location>
</feature>
<dbReference type="Pfam" id="PF00230">
    <property type="entry name" value="MIP"/>
    <property type="match status" value="1"/>
</dbReference>
<dbReference type="InterPro" id="IPR022357">
    <property type="entry name" value="MIP_CS"/>
</dbReference>
<evidence type="ECO:0000256" key="5">
    <source>
        <dbReference type="ARBA" id="ARBA00022692"/>
    </source>
</evidence>
<keyword evidence="5 8" id="KW-0812">Transmembrane</keyword>
<sequence length="272" mass="29305">MGRVRKFRAVCGIDELTVRSTLWKAFLAEFIGTALLVLVGCGSCISGWDEDYKPTMVQIALAFGVTVGTVVQAICHISGGHINPAVTLAFLVTKKCSFIRALFYVSAQCLGAITGAAVLKALTPIKQQGSLGATTVHAHLNPIQGCIVEISITFILVLTVFSVCDNNRLDVTGSAPLAIGLSVTTCHLFAIKYTGASMNTARSFGPAVIAGVWEYHWIYWLGPILGGIIAGMTYQHIFSVSPPDPEVLERLRLNSIRRYEEKEAVEDRSSSV</sequence>
<accession>A0ABM1BDX2</accession>
<evidence type="ECO:0000256" key="4">
    <source>
        <dbReference type="ARBA" id="ARBA00022475"/>
    </source>
</evidence>
<name>A0ABM1BDX2_LIMPO</name>
<evidence type="ECO:0000256" key="7">
    <source>
        <dbReference type="ARBA" id="ARBA00023136"/>
    </source>
</evidence>
<dbReference type="SUPFAM" id="SSF81338">
    <property type="entry name" value="Aquaporin-like"/>
    <property type="match status" value="1"/>
</dbReference>
<dbReference type="Proteomes" id="UP000694941">
    <property type="component" value="Unplaced"/>
</dbReference>
<dbReference type="PROSITE" id="PS00221">
    <property type="entry name" value="MIP"/>
    <property type="match status" value="1"/>
</dbReference>
<evidence type="ECO:0000256" key="2">
    <source>
        <dbReference type="ARBA" id="ARBA00006175"/>
    </source>
</evidence>
<evidence type="ECO:0000256" key="1">
    <source>
        <dbReference type="ARBA" id="ARBA00004651"/>
    </source>
</evidence>
<keyword evidence="7 9" id="KW-0472">Membrane</keyword>
<dbReference type="Gene3D" id="1.20.1080.10">
    <property type="entry name" value="Glycerol uptake facilitator protein"/>
    <property type="match status" value="1"/>
</dbReference>
<dbReference type="CDD" id="cd00333">
    <property type="entry name" value="MIP"/>
    <property type="match status" value="1"/>
</dbReference>
<dbReference type="InterPro" id="IPR000425">
    <property type="entry name" value="MIP"/>
</dbReference>
<dbReference type="GeneID" id="106464432"/>
<reference evidence="11" key="1">
    <citation type="submission" date="2025-08" db="UniProtKB">
        <authorList>
            <consortium name="RefSeq"/>
        </authorList>
    </citation>
    <scope>IDENTIFICATION</scope>
    <source>
        <tissue evidence="11">Muscle</tissue>
    </source>
</reference>
<proteinExistence type="inferred from homology"/>
<dbReference type="PANTHER" id="PTHR19139:SF199">
    <property type="entry name" value="MIP17260P"/>
    <property type="match status" value="1"/>
</dbReference>
<evidence type="ECO:0000313" key="11">
    <source>
        <dbReference type="RefSeq" id="XP_013780027.1"/>
    </source>
</evidence>
<evidence type="ECO:0000256" key="6">
    <source>
        <dbReference type="ARBA" id="ARBA00022989"/>
    </source>
</evidence>
<evidence type="ECO:0000256" key="3">
    <source>
        <dbReference type="ARBA" id="ARBA00022448"/>
    </source>
</evidence>
<keyword evidence="3 8" id="KW-0813">Transport</keyword>
<dbReference type="PRINTS" id="PR00783">
    <property type="entry name" value="MINTRINSICP"/>
</dbReference>
<dbReference type="InterPro" id="IPR034294">
    <property type="entry name" value="Aquaporin_transptr"/>
</dbReference>
<feature type="transmembrane region" description="Helical" evidence="9">
    <location>
        <begin position="101"/>
        <end position="122"/>
    </location>
</feature>
<dbReference type="InterPro" id="IPR023271">
    <property type="entry name" value="Aquaporin-like"/>
</dbReference>
<evidence type="ECO:0000256" key="9">
    <source>
        <dbReference type="SAM" id="Phobius"/>
    </source>
</evidence>
<feature type="transmembrane region" description="Helical" evidence="9">
    <location>
        <begin position="175"/>
        <end position="195"/>
    </location>
</feature>
<gene>
    <name evidence="11" type="primary">LOC106464432</name>
</gene>
<evidence type="ECO:0000313" key="10">
    <source>
        <dbReference type="Proteomes" id="UP000694941"/>
    </source>
</evidence>
<evidence type="ECO:0000256" key="8">
    <source>
        <dbReference type="RuleBase" id="RU000477"/>
    </source>
</evidence>
<feature type="transmembrane region" description="Helical" evidence="9">
    <location>
        <begin position="26"/>
        <end position="48"/>
    </location>
</feature>
<keyword evidence="10" id="KW-1185">Reference proteome</keyword>
<keyword evidence="6 9" id="KW-1133">Transmembrane helix</keyword>
<comment type="subcellular location">
    <subcellularLocation>
        <location evidence="1">Cell membrane</location>
        <topology evidence="1">Multi-pass membrane protein</topology>
    </subcellularLocation>
</comment>
<organism evidence="10 11">
    <name type="scientific">Limulus polyphemus</name>
    <name type="common">Atlantic horseshoe crab</name>
    <dbReference type="NCBI Taxonomy" id="6850"/>
    <lineage>
        <taxon>Eukaryota</taxon>
        <taxon>Metazoa</taxon>
        <taxon>Ecdysozoa</taxon>
        <taxon>Arthropoda</taxon>
        <taxon>Chelicerata</taxon>
        <taxon>Merostomata</taxon>
        <taxon>Xiphosura</taxon>
        <taxon>Limulidae</taxon>
        <taxon>Limulus</taxon>
    </lineage>
</organism>
<dbReference type="RefSeq" id="XP_013780027.1">
    <property type="nucleotide sequence ID" value="XM_013924573.2"/>
</dbReference>
<feature type="transmembrane region" description="Helical" evidence="9">
    <location>
        <begin position="142"/>
        <end position="163"/>
    </location>
</feature>
<dbReference type="NCBIfam" id="TIGR00861">
    <property type="entry name" value="MIP"/>
    <property type="match status" value="1"/>
</dbReference>
<comment type="similarity">
    <text evidence="2 8">Belongs to the MIP/aquaporin (TC 1.A.8) family.</text>
</comment>
<feature type="transmembrane region" description="Helical" evidence="9">
    <location>
        <begin position="215"/>
        <end position="234"/>
    </location>
</feature>
<dbReference type="PANTHER" id="PTHR19139">
    <property type="entry name" value="AQUAPORIN TRANSPORTER"/>
    <property type="match status" value="1"/>
</dbReference>
<keyword evidence="4" id="KW-1003">Cell membrane</keyword>
<protein>
    <submittedName>
        <fullName evidence="11">Aquaporin AQPAe.a-like</fullName>
    </submittedName>
</protein>